<keyword evidence="6 8" id="KW-0408">Iron</keyword>
<dbReference type="FunFam" id="1.20.1260.10:FF:000001">
    <property type="entry name" value="Non-heme ferritin"/>
    <property type="match status" value="1"/>
</dbReference>
<keyword evidence="4 8" id="KW-0479">Metal-binding</keyword>
<dbReference type="GO" id="GO:0008199">
    <property type="term" value="F:ferric iron binding"/>
    <property type="evidence" value="ECO:0007669"/>
    <property type="project" value="InterPro"/>
</dbReference>
<evidence type="ECO:0000256" key="5">
    <source>
        <dbReference type="ARBA" id="ARBA00023002"/>
    </source>
</evidence>
<dbReference type="InterPro" id="IPR001519">
    <property type="entry name" value="Ferritin"/>
</dbReference>
<dbReference type="PANTHER" id="PTHR11431">
    <property type="entry name" value="FERRITIN"/>
    <property type="match status" value="1"/>
</dbReference>
<comment type="subcellular location">
    <subcellularLocation>
        <location evidence="9">Cytoplasm</location>
    </subcellularLocation>
</comment>
<keyword evidence="3 9" id="KW-0409">Iron storage</keyword>
<evidence type="ECO:0000256" key="9">
    <source>
        <dbReference type="RuleBase" id="RU361145"/>
    </source>
</evidence>
<accession>A0A1G9YCU4</accession>
<feature type="binding site" evidence="8">
    <location>
        <position position="127"/>
    </location>
    <ligand>
        <name>Fe cation</name>
        <dbReference type="ChEBI" id="CHEBI:24875"/>
        <label>1</label>
    </ligand>
</feature>
<evidence type="ECO:0000256" key="8">
    <source>
        <dbReference type="PIRSR" id="PIRSR601519-1"/>
    </source>
</evidence>
<keyword evidence="12" id="KW-1185">Reference proteome</keyword>
<keyword evidence="9" id="KW-0963">Cytoplasm</keyword>
<dbReference type="GO" id="GO:0004322">
    <property type="term" value="F:ferroxidase activity"/>
    <property type="evidence" value="ECO:0007669"/>
    <property type="project" value="TreeGrafter"/>
</dbReference>
<dbReference type="GO" id="GO:0006826">
    <property type="term" value="P:iron ion transport"/>
    <property type="evidence" value="ECO:0007669"/>
    <property type="project" value="InterPro"/>
</dbReference>
<dbReference type="InterPro" id="IPR009078">
    <property type="entry name" value="Ferritin-like_SF"/>
</dbReference>
<keyword evidence="5" id="KW-0560">Oxidoreductase</keyword>
<dbReference type="AlphaFoldDB" id="A0A1G9YCU4"/>
<dbReference type="STRING" id="146817.SAMN04488502_11142"/>
<dbReference type="CDD" id="cd01055">
    <property type="entry name" value="Nonheme_Ferritin"/>
    <property type="match status" value="1"/>
</dbReference>
<evidence type="ECO:0000256" key="2">
    <source>
        <dbReference type="ARBA" id="ARBA00006950"/>
    </source>
</evidence>
<dbReference type="EMBL" id="FNHB01000011">
    <property type="protein sequence ID" value="SDN06263.1"/>
    <property type="molecule type" value="Genomic_DNA"/>
</dbReference>
<dbReference type="GO" id="GO:0008198">
    <property type="term" value="F:ferrous iron binding"/>
    <property type="evidence" value="ECO:0007669"/>
    <property type="project" value="TreeGrafter"/>
</dbReference>
<dbReference type="Proteomes" id="UP000214880">
    <property type="component" value="Unassembled WGS sequence"/>
</dbReference>
<evidence type="ECO:0000313" key="11">
    <source>
        <dbReference type="EMBL" id="SDN06263.1"/>
    </source>
</evidence>
<evidence type="ECO:0000256" key="3">
    <source>
        <dbReference type="ARBA" id="ARBA00022434"/>
    </source>
</evidence>
<dbReference type="RefSeq" id="WP_092074633.1">
    <property type="nucleotide sequence ID" value="NZ_FNHB01000011.1"/>
</dbReference>
<evidence type="ECO:0000256" key="1">
    <source>
        <dbReference type="ARBA" id="ARBA00002485"/>
    </source>
</evidence>
<dbReference type="InterPro" id="IPR012347">
    <property type="entry name" value="Ferritin-like"/>
</dbReference>
<proteinExistence type="inferred from homology"/>
<dbReference type="PANTHER" id="PTHR11431:SF127">
    <property type="entry name" value="BACTERIAL NON-HEME FERRITIN"/>
    <property type="match status" value="1"/>
</dbReference>
<feature type="domain" description="Ferritin-like diiron" evidence="10">
    <location>
        <begin position="1"/>
        <end position="145"/>
    </location>
</feature>
<dbReference type="PROSITE" id="PS50905">
    <property type="entry name" value="FERRITIN_LIKE"/>
    <property type="match status" value="1"/>
</dbReference>
<dbReference type="InterPro" id="IPR009040">
    <property type="entry name" value="Ferritin-like_diiron"/>
</dbReference>
<gene>
    <name evidence="11" type="ORF">SAMN04488502_11142</name>
</gene>
<dbReference type="GO" id="GO:0005829">
    <property type="term" value="C:cytosol"/>
    <property type="evidence" value="ECO:0007669"/>
    <property type="project" value="TreeGrafter"/>
</dbReference>
<evidence type="ECO:0000313" key="12">
    <source>
        <dbReference type="Proteomes" id="UP000214880"/>
    </source>
</evidence>
<comment type="catalytic activity">
    <reaction evidence="7 9">
        <text>4 Fe(2+) + O2 + 6 H2O = 4 iron(III) oxide-hydroxide + 12 H(+)</text>
        <dbReference type="Rhea" id="RHEA:11972"/>
        <dbReference type="ChEBI" id="CHEBI:15377"/>
        <dbReference type="ChEBI" id="CHEBI:15378"/>
        <dbReference type="ChEBI" id="CHEBI:15379"/>
        <dbReference type="ChEBI" id="CHEBI:29033"/>
        <dbReference type="ChEBI" id="CHEBI:78619"/>
        <dbReference type="EC" id="1.16.3.2"/>
    </reaction>
</comment>
<evidence type="ECO:0000256" key="7">
    <source>
        <dbReference type="ARBA" id="ARBA00048035"/>
    </source>
</evidence>
<dbReference type="InterPro" id="IPR008331">
    <property type="entry name" value="Ferritin_DPS_dom"/>
</dbReference>
<dbReference type="InterPro" id="IPR041719">
    <property type="entry name" value="Ferritin_prok"/>
</dbReference>
<reference evidence="11 12" key="1">
    <citation type="submission" date="2016-10" db="EMBL/GenBank/DDBJ databases">
        <authorList>
            <person name="de Groot N.N."/>
        </authorList>
    </citation>
    <scope>NUCLEOTIDE SEQUENCE [LARGE SCALE GENOMIC DNA]</scope>
    <source>
        <strain evidence="11 12">DSM 1736</strain>
    </source>
</reference>
<feature type="binding site" evidence="8">
    <location>
        <position position="94"/>
    </location>
    <ligand>
        <name>Fe cation</name>
        <dbReference type="ChEBI" id="CHEBI:24875"/>
        <label>1</label>
    </ligand>
</feature>
<comment type="similarity">
    <text evidence="2 9">Belongs to the ferritin family. Prokaryotic subfamily.</text>
</comment>
<organism evidence="11 12">
    <name type="scientific">Dendrosporobacter quercicolus</name>
    <dbReference type="NCBI Taxonomy" id="146817"/>
    <lineage>
        <taxon>Bacteria</taxon>
        <taxon>Bacillati</taxon>
        <taxon>Bacillota</taxon>
        <taxon>Negativicutes</taxon>
        <taxon>Selenomonadales</taxon>
        <taxon>Sporomusaceae</taxon>
        <taxon>Dendrosporobacter</taxon>
    </lineage>
</organism>
<evidence type="ECO:0000259" key="10">
    <source>
        <dbReference type="PROSITE" id="PS50905"/>
    </source>
</evidence>
<dbReference type="GO" id="GO:0042802">
    <property type="term" value="F:identical protein binding"/>
    <property type="evidence" value="ECO:0007669"/>
    <property type="project" value="UniProtKB-ARBA"/>
</dbReference>
<protein>
    <recommendedName>
        <fullName evidence="9">Ferritin</fullName>
        <ecNumber evidence="9">1.16.3.2</ecNumber>
    </recommendedName>
</protein>
<comment type="function">
    <text evidence="1 9">Iron-storage protein.</text>
</comment>
<feature type="binding site" evidence="8">
    <location>
        <position position="50"/>
    </location>
    <ligand>
        <name>Fe cation</name>
        <dbReference type="ChEBI" id="CHEBI:24875"/>
        <label>1</label>
    </ligand>
</feature>
<sequence>MVNPKLQDAINSQIQAEFYSAYLYLSMSAYCESQNFTGFAHWLKLQYQEETEHALKLIGYLQERGGTVELKKIDAPPAEFGSPLQVFEQTLAHEQHVTSLIHQLYETAAAEKDYAAQIFLQWFITEQVEEEASATAVVERLRIIGDKSPGSILYIDKELGKRV</sequence>
<dbReference type="GO" id="GO:0006879">
    <property type="term" value="P:intracellular iron ion homeostasis"/>
    <property type="evidence" value="ECO:0007669"/>
    <property type="project" value="UniProtKB-KW"/>
</dbReference>
<feature type="binding site" evidence="8">
    <location>
        <position position="17"/>
    </location>
    <ligand>
        <name>Fe cation</name>
        <dbReference type="ChEBI" id="CHEBI:24875"/>
        <label>1</label>
    </ligand>
</feature>
<dbReference type="Gene3D" id="1.20.1260.10">
    <property type="match status" value="1"/>
</dbReference>
<dbReference type="OrthoDB" id="9801481at2"/>
<evidence type="ECO:0000256" key="6">
    <source>
        <dbReference type="ARBA" id="ARBA00023004"/>
    </source>
</evidence>
<name>A0A1G9YCU4_9FIRM</name>
<evidence type="ECO:0000256" key="4">
    <source>
        <dbReference type="ARBA" id="ARBA00022723"/>
    </source>
</evidence>
<dbReference type="Pfam" id="PF00210">
    <property type="entry name" value="Ferritin"/>
    <property type="match status" value="1"/>
</dbReference>
<dbReference type="EC" id="1.16.3.2" evidence="9"/>
<dbReference type="SUPFAM" id="SSF47240">
    <property type="entry name" value="Ferritin-like"/>
    <property type="match status" value="1"/>
</dbReference>
<feature type="binding site" evidence="8">
    <location>
        <position position="53"/>
    </location>
    <ligand>
        <name>Fe cation</name>
        <dbReference type="ChEBI" id="CHEBI:24875"/>
        <label>1</label>
    </ligand>
</feature>